<dbReference type="Pfam" id="PF16132">
    <property type="entry name" value="DUF4843"/>
    <property type="match status" value="1"/>
</dbReference>
<dbReference type="InterPro" id="IPR032299">
    <property type="entry name" value="DUF4843"/>
</dbReference>
<dbReference type="Proteomes" id="UP000326921">
    <property type="component" value="Chromosome"/>
</dbReference>
<protein>
    <submittedName>
        <fullName evidence="1">DUF4843 domain-containing protein</fullName>
    </submittedName>
</protein>
<reference evidence="1 2" key="1">
    <citation type="submission" date="2019-10" db="EMBL/GenBank/DDBJ databases">
        <authorList>
            <person name="Dong K."/>
        </authorList>
    </citation>
    <scope>NUCLEOTIDE SEQUENCE [LARGE SCALE GENOMIC DNA]</scope>
    <source>
        <strain evidence="2">dk4302</strain>
    </source>
</reference>
<evidence type="ECO:0000313" key="2">
    <source>
        <dbReference type="Proteomes" id="UP000326921"/>
    </source>
</evidence>
<evidence type="ECO:0000313" key="1">
    <source>
        <dbReference type="EMBL" id="QGA25106.1"/>
    </source>
</evidence>
<dbReference type="EMBL" id="CP045652">
    <property type="protein sequence ID" value="QGA25106.1"/>
    <property type="molecule type" value="Genomic_DNA"/>
</dbReference>
<organism evidence="1 2">
    <name type="scientific">Sphingobacterium zhuxiongii</name>
    <dbReference type="NCBI Taxonomy" id="2662364"/>
    <lineage>
        <taxon>Bacteria</taxon>
        <taxon>Pseudomonadati</taxon>
        <taxon>Bacteroidota</taxon>
        <taxon>Sphingobacteriia</taxon>
        <taxon>Sphingobacteriales</taxon>
        <taxon>Sphingobacteriaceae</taxon>
        <taxon>Sphingobacterium</taxon>
    </lineage>
</organism>
<keyword evidence="2" id="KW-1185">Reference proteome</keyword>
<gene>
    <name evidence="1" type="ORF">GFH32_01665</name>
</gene>
<dbReference type="AlphaFoldDB" id="A0A5Q0Q6X3"/>
<sequence>MKSEKRARARGQCSLSINVFLKRFQEQPQLNRSWRYSNFLFLRMKVYITHKIKDMKRLLIITLACLSLLGCKENDLVEFQPDESFISFALPDLTNRPAERYVDSTNYSFATDTTIGIQEKTIAIPVAVGGVAKAEARKYTYDINPLSDYDKSLVEISEPVIAGGEYIDTLYVKLKRSAKLSEKEMTLILNLKENENFKVGHQYNSELKIVFSDILNEPTWWNTWIRVMGPYHKEVLQKWMQIYYLGADMSPDLYTGVAGPIYYWNNMPNSATSSWYPITFMYIEVLKKYFQDNVVYPNGDSSMERILLP</sequence>
<dbReference type="KEGG" id="sphe:GFH32_01665"/>
<proteinExistence type="predicted"/>
<accession>A0A5Q0Q6X3</accession>
<name>A0A5Q0Q6X3_9SPHI</name>